<proteinExistence type="predicted"/>
<dbReference type="Proteomes" id="UP000000323">
    <property type="component" value="Chromosome 1"/>
</dbReference>
<sequence>MRVAERSGAVSYVGSHKGAATLSFLDIWALHKAANFGQIEIVQNLLELFPSKIDSFDQDGWAPLHLASFSGHVHVVELLIKMGANLNLGSLNEKSYMPIHAAAHGRNAAVVAVLVRNGAYADAQDSAGHTAMHIAAQNGDTRIIDILVRHGAAVDIRDKHGQTPLDVALGANRQAAADLLQMYLDVE</sequence>
<accession>D1CEG1</accession>
<feature type="repeat" description="ANK" evidence="3">
    <location>
        <begin position="59"/>
        <end position="91"/>
    </location>
</feature>
<protein>
    <submittedName>
        <fullName evidence="4">Ankyrin</fullName>
    </submittedName>
</protein>
<name>D1CEG1_THET1</name>
<dbReference type="KEGG" id="ttr:Tter_0395"/>
<evidence type="ECO:0000256" key="1">
    <source>
        <dbReference type="ARBA" id="ARBA00022737"/>
    </source>
</evidence>
<dbReference type="AlphaFoldDB" id="D1CEG1"/>
<dbReference type="HOGENOM" id="CLU_000134_18_1_0"/>
<feature type="repeat" description="ANK" evidence="3">
    <location>
        <begin position="94"/>
        <end position="126"/>
    </location>
</feature>
<evidence type="ECO:0000256" key="2">
    <source>
        <dbReference type="ARBA" id="ARBA00023043"/>
    </source>
</evidence>
<keyword evidence="2 3" id="KW-0040">ANK repeat</keyword>
<dbReference type="Pfam" id="PF12796">
    <property type="entry name" value="Ank_2"/>
    <property type="match status" value="2"/>
</dbReference>
<dbReference type="PROSITE" id="PS50088">
    <property type="entry name" value="ANK_REPEAT"/>
    <property type="match status" value="3"/>
</dbReference>
<dbReference type="PANTHER" id="PTHR24171:SF9">
    <property type="entry name" value="ANKYRIN REPEAT DOMAIN-CONTAINING PROTEIN 39"/>
    <property type="match status" value="1"/>
</dbReference>
<evidence type="ECO:0000313" key="5">
    <source>
        <dbReference type="Proteomes" id="UP000000323"/>
    </source>
</evidence>
<dbReference type="STRING" id="525904.Tter_0395"/>
<evidence type="ECO:0000256" key="3">
    <source>
        <dbReference type="PROSITE-ProRule" id="PRU00023"/>
    </source>
</evidence>
<dbReference type="SUPFAM" id="SSF48403">
    <property type="entry name" value="Ankyrin repeat"/>
    <property type="match status" value="1"/>
</dbReference>
<dbReference type="RefSeq" id="WP_012874352.1">
    <property type="nucleotide sequence ID" value="NC_013525.1"/>
</dbReference>
<dbReference type="OrthoDB" id="5622506at2"/>
<dbReference type="PROSITE" id="PS50297">
    <property type="entry name" value="ANK_REP_REGION"/>
    <property type="match status" value="2"/>
</dbReference>
<dbReference type="InterPro" id="IPR002110">
    <property type="entry name" value="Ankyrin_rpt"/>
</dbReference>
<dbReference type="EMBL" id="CP001825">
    <property type="protein sequence ID" value="ACZ41317.1"/>
    <property type="molecule type" value="Genomic_DNA"/>
</dbReference>
<evidence type="ECO:0000313" key="4">
    <source>
        <dbReference type="EMBL" id="ACZ41317.1"/>
    </source>
</evidence>
<feature type="repeat" description="ANK" evidence="3">
    <location>
        <begin position="127"/>
        <end position="159"/>
    </location>
</feature>
<gene>
    <name evidence="4" type="ordered locus">Tter_0395</name>
</gene>
<dbReference type="PRINTS" id="PR01415">
    <property type="entry name" value="ANKYRIN"/>
</dbReference>
<reference evidence="5" key="1">
    <citation type="journal article" date="2010" name="Stand. Genomic Sci.">
        <title>Complete genome sequence of 'Thermobaculum terrenum' type strain (YNP1).</title>
        <authorList>
            <person name="Kiss H."/>
            <person name="Cleland D."/>
            <person name="Lapidus A."/>
            <person name="Lucas S."/>
            <person name="Glavina Del Rio T."/>
            <person name="Nolan M."/>
            <person name="Tice H."/>
            <person name="Han C."/>
            <person name="Goodwin L."/>
            <person name="Pitluck S."/>
            <person name="Liolios K."/>
            <person name="Ivanova N."/>
            <person name="Mavromatis K."/>
            <person name="Ovchinnikova G."/>
            <person name="Pati A."/>
            <person name="Chen A."/>
            <person name="Palaniappan K."/>
            <person name="Land M."/>
            <person name="Hauser L."/>
            <person name="Chang Y."/>
            <person name="Jeffries C."/>
            <person name="Lu M."/>
            <person name="Brettin T."/>
            <person name="Detter J."/>
            <person name="Goker M."/>
            <person name="Tindall B."/>
            <person name="Beck B."/>
            <person name="McDermott T."/>
            <person name="Woyke T."/>
            <person name="Bristow J."/>
            <person name="Eisen J."/>
            <person name="Markowitz V."/>
            <person name="Hugenholtz P."/>
            <person name="Kyrpides N."/>
            <person name="Klenk H."/>
            <person name="Cheng J."/>
        </authorList>
    </citation>
    <scope>NUCLEOTIDE SEQUENCE [LARGE SCALE GENOMIC DNA]</scope>
    <source>
        <strain evidence="5">ATCC BAA-798 / YNP1</strain>
    </source>
</reference>
<dbReference type="SMART" id="SM00248">
    <property type="entry name" value="ANK"/>
    <property type="match status" value="4"/>
</dbReference>
<dbReference type="InterPro" id="IPR036770">
    <property type="entry name" value="Ankyrin_rpt-contain_sf"/>
</dbReference>
<dbReference type="Gene3D" id="1.25.40.20">
    <property type="entry name" value="Ankyrin repeat-containing domain"/>
    <property type="match status" value="1"/>
</dbReference>
<keyword evidence="1" id="KW-0677">Repeat</keyword>
<organism evidence="4 5">
    <name type="scientific">Thermobaculum terrenum (strain ATCC BAA-798 / CCMEE 7001 / YNP1)</name>
    <dbReference type="NCBI Taxonomy" id="525904"/>
    <lineage>
        <taxon>Bacteria</taxon>
        <taxon>Bacillati</taxon>
        <taxon>Chloroflexota</taxon>
        <taxon>Chloroflexia</taxon>
        <taxon>Candidatus Thermobaculales</taxon>
        <taxon>Candidatus Thermobaculaceae</taxon>
        <taxon>Thermobaculum</taxon>
    </lineage>
</organism>
<dbReference type="PANTHER" id="PTHR24171">
    <property type="entry name" value="ANKYRIN REPEAT DOMAIN-CONTAINING PROTEIN 39-RELATED"/>
    <property type="match status" value="1"/>
</dbReference>
<dbReference type="eggNOG" id="COG0666">
    <property type="taxonomic scope" value="Bacteria"/>
</dbReference>
<keyword evidence="5" id="KW-1185">Reference proteome</keyword>